<accession>A0ABY4I5U8</accession>
<dbReference type="Proteomes" id="UP000830198">
    <property type="component" value="Chromosome"/>
</dbReference>
<dbReference type="RefSeq" id="WP_247813343.1">
    <property type="nucleotide sequence ID" value="NZ_CP095855.1"/>
</dbReference>
<name>A0ABY4I5U8_CHIFI</name>
<reference evidence="2 3" key="1">
    <citation type="submission" date="2022-04" db="EMBL/GenBank/DDBJ databases">
        <title>The arsenic-methylating capacity of Chitinophaga filiformis YT5 during chitin decomposition.</title>
        <authorList>
            <person name="Chen G."/>
            <person name="Liang Y."/>
        </authorList>
    </citation>
    <scope>NUCLEOTIDE SEQUENCE [LARGE SCALE GENOMIC DNA]</scope>
    <source>
        <strain evidence="2 3">YT5</strain>
    </source>
</reference>
<evidence type="ECO:0000313" key="3">
    <source>
        <dbReference type="Proteomes" id="UP000830198"/>
    </source>
</evidence>
<evidence type="ECO:0000313" key="2">
    <source>
        <dbReference type="EMBL" id="UPK71217.1"/>
    </source>
</evidence>
<sequence length="61" mass="6865">MSGEAEMTESRRKEEGENRQGGRFGIEGISQEKQLPVVWLLPPKLQVAVLLFEGRMAYCSP</sequence>
<feature type="region of interest" description="Disordered" evidence="1">
    <location>
        <begin position="1"/>
        <end position="25"/>
    </location>
</feature>
<dbReference type="EMBL" id="CP095855">
    <property type="protein sequence ID" value="UPK71217.1"/>
    <property type="molecule type" value="Genomic_DNA"/>
</dbReference>
<gene>
    <name evidence="2" type="ORF">MYF79_07970</name>
</gene>
<organism evidence="2 3">
    <name type="scientific">Chitinophaga filiformis</name>
    <name type="common">Myxococcus filiformis</name>
    <name type="synonym">Flexibacter filiformis</name>
    <dbReference type="NCBI Taxonomy" id="104663"/>
    <lineage>
        <taxon>Bacteria</taxon>
        <taxon>Pseudomonadati</taxon>
        <taxon>Bacteroidota</taxon>
        <taxon>Chitinophagia</taxon>
        <taxon>Chitinophagales</taxon>
        <taxon>Chitinophagaceae</taxon>
        <taxon>Chitinophaga</taxon>
    </lineage>
</organism>
<proteinExistence type="predicted"/>
<keyword evidence="3" id="KW-1185">Reference proteome</keyword>
<feature type="compositionally biased region" description="Basic and acidic residues" evidence="1">
    <location>
        <begin position="8"/>
        <end position="20"/>
    </location>
</feature>
<evidence type="ECO:0000256" key="1">
    <source>
        <dbReference type="SAM" id="MobiDB-lite"/>
    </source>
</evidence>
<protein>
    <submittedName>
        <fullName evidence="2">Uncharacterized protein</fullName>
    </submittedName>
</protein>